<feature type="region of interest" description="Disordered" evidence="1">
    <location>
        <begin position="129"/>
        <end position="169"/>
    </location>
</feature>
<dbReference type="Proteomes" id="UP000283269">
    <property type="component" value="Unassembled WGS sequence"/>
</dbReference>
<dbReference type="AlphaFoldDB" id="A0A409X6Z7"/>
<evidence type="ECO:0000313" key="2">
    <source>
        <dbReference type="EMBL" id="PPQ86532.1"/>
    </source>
</evidence>
<proteinExistence type="predicted"/>
<reference evidence="2 3" key="1">
    <citation type="journal article" date="2018" name="Evol. Lett.">
        <title>Horizontal gene cluster transfer increased hallucinogenic mushroom diversity.</title>
        <authorList>
            <person name="Reynolds H.T."/>
            <person name="Vijayakumar V."/>
            <person name="Gluck-Thaler E."/>
            <person name="Korotkin H.B."/>
            <person name="Matheny P.B."/>
            <person name="Slot J.C."/>
        </authorList>
    </citation>
    <scope>NUCLEOTIDE SEQUENCE [LARGE SCALE GENOMIC DNA]</scope>
    <source>
        <strain evidence="2 3">2631</strain>
    </source>
</reference>
<evidence type="ECO:0000313" key="3">
    <source>
        <dbReference type="Proteomes" id="UP000283269"/>
    </source>
</evidence>
<dbReference type="EMBL" id="NHYD01002464">
    <property type="protein sequence ID" value="PPQ86532.1"/>
    <property type="molecule type" value="Genomic_DNA"/>
</dbReference>
<gene>
    <name evidence="2" type="ORF">CVT25_007183</name>
</gene>
<evidence type="ECO:0000256" key="1">
    <source>
        <dbReference type="SAM" id="MobiDB-lite"/>
    </source>
</evidence>
<sequence length="169" mass="19222">MLPSLLYLSPTHKTQDTPDQTQGPITQEEIATLCQADYAVAYAAFPKSLLALLSLSTYTTTLIAAGRLRRVAGELTYLTQDIFVDMEARGYVGPKVRRVVYSRRPPLGSQENPIFVLDDRNELDTRLARRSSQPPPYRKGKRQRVMAQKEVTDRPQQFLVKKEKKIKNN</sequence>
<organism evidence="2 3">
    <name type="scientific">Psilocybe cyanescens</name>
    <dbReference type="NCBI Taxonomy" id="93625"/>
    <lineage>
        <taxon>Eukaryota</taxon>
        <taxon>Fungi</taxon>
        <taxon>Dikarya</taxon>
        <taxon>Basidiomycota</taxon>
        <taxon>Agaricomycotina</taxon>
        <taxon>Agaricomycetes</taxon>
        <taxon>Agaricomycetidae</taxon>
        <taxon>Agaricales</taxon>
        <taxon>Agaricineae</taxon>
        <taxon>Strophariaceae</taxon>
        <taxon>Psilocybe</taxon>
    </lineage>
</organism>
<dbReference type="InParanoid" id="A0A409X6Z7"/>
<name>A0A409X6Z7_PSICY</name>
<accession>A0A409X6Z7</accession>
<protein>
    <submittedName>
        <fullName evidence="2">Uncharacterized protein</fullName>
    </submittedName>
</protein>
<keyword evidence="3" id="KW-1185">Reference proteome</keyword>
<comment type="caution">
    <text evidence="2">The sequence shown here is derived from an EMBL/GenBank/DDBJ whole genome shotgun (WGS) entry which is preliminary data.</text>
</comment>